<dbReference type="KEGG" id="fuv:JR347_08795"/>
<protein>
    <submittedName>
        <fullName evidence="1">Uncharacterized protein</fullName>
    </submittedName>
</protein>
<name>A0A974WMT4_9BACT</name>
<dbReference type="Proteomes" id="UP000662783">
    <property type="component" value="Chromosome"/>
</dbReference>
<proteinExistence type="predicted"/>
<dbReference type="AlphaFoldDB" id="A0A974WMT4"/>
<keyword evidence="2" id="KW-1185">Reference proteome</keyword>
<accession>A0A974WMT4</accession>
<dbReference type="RefSeq" id="WP_205723681.1">
    <property type="nucleotide sequence ID" value="NZ_CP070608.1"/>
</dbReference>
<evidence type="ECO:0000313" key="2">
    <source>
        <dbReference type="Proteomes" id="UP000662783"/>
    </source>
</evidence>
<sequence>MDKEESLSQYETPDSRWSLFNVNSFKEYESKYIIKGKFHGQVPTDVVEAYKSAEHIMAQAYYHYPLLDEAANKLLRIMEMAVKMRCLEIDIELKFKVKDKKEKKKDLNRLINDLDKKEVFKNPGRHLHVARGLRNYSMHPEKNSLHGTLSLNIYEQMVNLLNELFLPDSYFKEKSELLQSLEVKTNELKNGLFVLNINNKSFLIQGAKPVSVDKVNGNWVSFWVAHPIFKEFKKLVEGKVLDPPFFFALKEVDFINSFQLVGKLLNETSMSICRSNNQTDNSIYEKFLNEQARMTHELFEPYKMLINSKIGTELMRFRYLNCWH</sequence>
<organism evidence="1 2">
    <name type="scientific">Fulvivirga lutea</name>
    <dbReference type="NCBI Taxonomy" id="2810512"/>
    <lineage>
        <taxon>Bacteria</taxon>
        <taxon>Pseudomonadati</taxon>
        <taxon>Bacteroidota</taxon>
        <taxon>Cytophagia</taxon>
        <taxon>Cytophagales</taxon>
        <taxon>Fulvivirgaceae</taxon>
        <taxon>Fulvivirga</taxon>
    </lineage>
</organism>
<evidence type="ECO:0000313" key="1">
    <source>
        <dbReference type="EMBL" id="QSE99170.1"/>
    </source>
</evidence>
<dbReference type="EMBL" id="CP070608">
    <property type="protein sequence ID" value="QSE99170.1"/>
    <property type="molecule type" value="Genomic_DNA"/>
</dbReference>
<gene>
    <name evidence="1" type="ORF">JR347_08795</name>
</gene>
<reference evidence="1" key="1">
    <citation type="submission" date="2021-02" db="EMBL/GenBank/DDBJ databases">
        <title>Fulvivirga sp. S481 isolated from sea water.</title>
        <authorList>
            <person name="Bae S.S."/>
            <person name="Baek K."/>
        </authorList>
    </citation>
    <scope>NUCLEOTIDE SEQUENCE</scope>
    <source>
        <strain evidence="1">S481</strain>
    </source>
</reference>